<proteinExistence type="predicted"/>
<gene>
    <name evidence="2" type="ORF">PHAECO_LOCUS7883</name>
</gene>
<keyword evidence="1" id="KW-0812">Transmembrane</keyword>
<keyword evidence="1" id="KW-1133">Transmembrane helix</keyword>
<accession>A0A9P0DQB6</accession>
<dbReference type="PANTHER" id="PTHR31872">
    <property type="entry name" value="TRANSMEMBRANE PROTEIN 179"/>
    <property type="match status" value="1"/>
</dbReference>
<feature type="transmembrane region" description="Helical" evidence="1">
    <location>
        <begin position="198"/>
        <end position="220"/>
    </location>
</feature>
<evidence type="ECO:0000256" key="1">
    <source>
        <dbReference type="SAM" id="Phobius"/>
    </source>
</evidence>
<feature type="transmembrane region" description="Helical" evidence="1">
    <location>
        <begin position="153"/>
        <end position="178"/>
    </location>
</feature>
<protein>
    <submittedName>
        <fullName evidence="2">Uncharacterized protein</fullName>
    </submittedName>
</protein>
<evidence type="ECO:0000313" key="3">
    <source>
        <dbReference type="Proteomes" id="UP001153737"/>
    </source>
</evidence>
<dbReference type="EMBL" id="OU896710">
    <property type="protein sequence ID" value="CAH1163860.1"/>
    <property type="molecule type" value="Genomic_DNA"/>
</dbReference>
<evidence type="ECO:0000313" key="2">
    <source>
        <dbReference type="EMBL" id="CAH1163860.1"/>
    </source>
</evidence>
<organism evidence="2 3">
    <name type="scientific">Phaedon cochleariae</name>
    <name type="common">Mustard beetle</name>
    <dbReference type="NCBI Taxonomy" id="80249"/>
    <lineage>
        <taxon>Eukaryota</taxon>
        <taxon>Metazoa</taxon>
        <taxon>Ecdysozoa</taxon>
        <taxon>Arthropoda</taxon>
        <taxon>Hexapoda</taxon>
        <taxon>Insecta</taxon>
        <taxon>Pterygota</taxon>
        <taxon>Neoptera</taxon>
        <taxon>Endopterygota</taxon>
        <taxon>Coleoptera</taxon>
        <taxon>Polyphaga</taxon>
        <taxon>Cucujiformia</taxon>
        <taxon>Chrysomeloidea</taxon>
        <taxon>Chrysomelidae</taxon>
        <taxon>Chrysomelinae</taxon>
        <taxon>Chrysomelini</taxon>
        <taxon>Phaedon</taxon>
    </lineage>
</organism>
<dbReference type="InterPro" id="IPR029673">
    <property type="entry name" value="TMEM179"/>
</dbReference>
<dbReference type="OrthoDB" id="8173371at2759"/>
<feature type="transmembrane region" description="Helical" evidence="1">
    <location>
        <begin position="20"/>
        <end position="39"/>
    </location>
</feature>
<reference evidence="2" key="1">
    <citation type="submission" date="2022-01" db="EMBL/GenBank/DDBJ databases">
        <authorList>
            <person name="King R."/>
        </authorList>
    </citation>
    <scope>NUCLEOTIDE SEQUENCE</scope>
</reference>
<name>A0A9P0DQB6_PHACE</name>
<dbReference type="AlphaFoldDB" id="A0A9P0DQB6"/>
<dbReference type="Proteomes" id="UP001153737">
    <property type="component" value="Chromosome 4"/>
</dbReference>
<reference evidence="2" key="2">
    <citation type="submission" date="2022-10" db="EMBL/GenBank/DDBJ databases">
        <authorList>
            <consortium name="ENA_rothamsted_submissions"/>
            <consortium name="culmorum"/>
            <person name="King R."/>
        </authorList>
    </citation>
    <scope>NUCLEOTIDE SEQUENCE</scope>
</reference>
<keyword evidence="3" id="KW-1185">Reference proteome</keyword>
<sequence length="354" mass="39531">MYYQYVEKDTNQVSSAWKVLHALIFLTTFVCSLISAYAFDNLLKNFDHRCILYASPNLELEEIVFKSNSTIRNSDTEITNKSSEIAAQTISGPHLTTKSSDLQLNKSQIDWSTAKKIPGLTDIFEVDDQIWLNNETLSGKIVMKRLGTTFGSYARCSTVLFVPLLSLVVSAVFGAIVVLCGRGGKGYKTDIMSGSWSFVYPVIFVSAMMTILSIIAAIPVNDGLQSFCSNFENFTGQSRCNKLMNYFTLDGDQVFTEFWEMCAICNYSFSFGVLLWTSQISITILRCLRVVDFQFNSISIESKNEEESNETKSQKIHEAVVQAFPGAKAVTQILNGGPEEIAIHCHDQDEVTQV</sequence>
<dbReference type="PANTHER" id="PTHR31872:SF4">
    <property type="entry name" value="TRANSMEMBRANE PROTEIN 179"/>
    <property type="match status" value="1"/>
</dbReference>
<keyword evidence="1" id="KW-0472">Membrane</keyword>